<protein>
    <submittedName>
        <fullName evidence="2">Uncharacterized protein</fullName>
    </submittedName>
</protein>
<dbReference type="Proteomes" id="UP001487740">
    <property type="component" value="Unassembled WGS sequence"/>
</dbReference>
<dbReference type="AlphaFoldDB" id="A0AAW0UIW4"/>
<comment type="caution">
    <text evidence="2">The sequence shown here is derived from an EMBL/GenBank/DDBJ whole genome shotgun (WGS) entry which is preliminary data.</text>
</comment>
<dbReference type="EMBL" id="JARAKH010000010">
    <property type="protein sequence ID" value="KAK8400015.1"/>
    <property type="molecule type" value="Genomic_DNA"/>
</dbReference>
<organism evidence="2 3">
    <name type="scientific">Scylla paramamosain</name>
    <name type="common">Mud crab</name>
    <dbReference type="NCBI Taxonomy" id="85552"/>
    <lineage>
        <taxon>Eukaryota</taxon>
        <taxon>Metazoa</taxon>
        <taxon>Ecdysozoa</taxon>
        <taxon>Arthropoda</taxon>
        <taxon>Crustacea</taxon>
        <taxon>Multicrustacea</taxon>
        <taxon>Malacostraca</taxon>
        <taxon>Eumalacostraca</taxon>
        <taxon>Eucarida</taxon>
        <taxon>Decapoda</taxon>
        <taxon>Pleocyemata</taxon>
        <taxon>Brachyura</taxon>
        <taxon>Eubrachyura</taxon>
        <taxon>Portunoidea</taxon>
        <taxon>Portunidae</taxon>
        <taxon>Portuninae</taxon>
        <taxon>Scylla</taxon>
    </lineage>
</organism>
<proteinExistence type="predicted"/>
<reference evidence="2 3" key="1">
    <citation type="submission" date="2023-03" db="EMBL/GenBank/DDBJ databases">
        <title>High-quality genome of Scylla paramamosain provides insights in environmental adaptation.</title>
        <authorList>
            <person name="Zhang L."/>
        </authorList>
    </citation>
    <scope>NUCLEOTIDE SEQUENCE [LARGE SCALE GENOMIC DNA]</scope>
    <source>
        <strain evidence="2">LZ_2023a</strain>
        <tissue evidence="2">Muscle</tissue>
    </source>
</reference>
<feature type="signal peptide" evidence="1">
    <location>
        <begin position="1"/>
        <end position="26"/>
    </location>
</feature>
<keyword evidence="3" id="KW-1185">Reference proteome</keyword>
<evidence type="ECO:0000313" key="2">
    <source>
        <dbReference type="EMBL" id="KAK8400015.1"/>
    </source>
</evidence>
<evidence type="ECO:0000256" key="1">
    <source>
        <dbReference type="SAM" id="SignalP"/>
    </source>
</evidence>
<gene>
    <name evidence="2" type="ORF">O3P69_003008</name>
</gene>
<feature type="chain" id="PRO_5043788402" evidence="1">
    <location>
        <begin position="27"/>
        <end position="76"/>
    </location>
</feature>
<accession>A0AAW0UIW4</accession>
<name>A0AAW0UIW4_SCYPA</name>
<sequence>MCQFETAMTAMNLGCLTVMVQICVDAQPTPHYCSSRYRKYADVHNSLVSGSIKSVGYPSHNVTTALPPARSTIASS</sequence>
<keyword evidence="1" id="KW-0732">Signal</keyword>
<evidence type="ECO:0000313" key="3">
    <source>
        <dbReference type="Proteomes" id="UP001487740"/>
    </source>
</evidence>